<protein>
    <submittedName>
        <fullName evidence="1">Uncharacterized protein</fullName>
    </submittedName>
</protein>
<gene>
    <name evidence="1" type="ORF">BE08_00475</name>
</gene>
<sequence>MGSTPRPAENELFRLSTTHIEFDSRSDEYTAIVEVEALKGVVTVSAIPVSHEELGEPHVVVSGLEVTDSNGIARVRVTKAAPLSLPPGVFRGQILVRGCSEGSCQELLVDITYTVVHVELVGHQGFNRADIVFRRRIDEGPPGALTIPMVASDGSAFNWSVKITESSQNEVTGWLDFTAAGKSTEPLVLSPNQLFDRPIRLSAQLAITTEIEVAPALVIYDTLLPIEVSTNEVHLTANVGEQAEPVQFEIYDAYGGSYPWAVSYAGFVFGCPIRSSFIVELVEGSYDALPAVVSVTAPIADQPTATPTECYGDLEIKHERTTQIVHQKVRISLDVTEE</sequence>
<name>A0A150PMF8_SORCE</name>
<evidence type="ECO:0000313" key="2">
    <source>
        <dbReference type="Proteomes" id="UP000075420"/>
    </source>
</evidence>
<dbReference type="AlphaFoldDB" id="A0A150PMF8"/>
<dbReference type="Proteomes" id="UP000075420">
    <property type="component" value="Unassembled WGS sequence"/>
</dbReference>
<comment type="caution">
    <text evidence="1">The sequence shown here is derived from an EMBL/GenBank/DDBJ whole genome shotgun (WGS) entry which is preliminary data.</text>
</comment>
<reference evidence="1 2" key="1">
    <citation type="submission" date="2014-02" db="EMBL/GenBank/DDBJ databases">
        <title>The small core and large imbalanced accessory genome model reveals a collaborative survival strategy of Sorangium cellulosum strains in nature.</title>
        <authorList>
            <person name="Han K."/>
            <person name="Peng R."/>
            <person name="Blom J."/>
            <person name="Li Y.-Z."/>
        </authorList>
    </citation>
    <scope>NUCLEOTIDE SEQUENCE [LARGE SCALE GENOMIC DNA]</scope>
    <source>
        <strain evidence="1 2">So0157-25</strain>
    </source>
</reference>
<organism evidence="1 2">
    <name type="scientific">Sorangium cellulosum</name>
    <name type="common">Polyangium cellulosum</name>
    <dbReference type="NCBI Taxonomy" id="56"/>
    <lineage>
        <taxon>Bacteria</taxon>
        <taxon>Pseudomonadati</taxon>
        <taxon>Myxococcota</taxon>
        <taxon>Polyangia</taxon>
        <taxon>Polyangiales</taxon>
        <taxon>Polyangiaceae</taxon>
        <taxon>Sorangium</taxon>
    </lineage>
</organism>
<evidence type="ECO:0000313" key="1">
    <source>
        <dbReference type="EMBL" id="KYF56746.1"/>
    </source>
</evidence>
<dbReference type="EMBL" id="JELY01001144">
    <property type="protein sequence ID" value="KYF56746.1"/>
    <property type="molecule type" value="Genomic_DNA"/>
</dbReference>
<accession>A0A150PMF8</accession>
<proteinExistence type="predicted"/>